<keyword evidence="2" id="KW-1185">Reference proteome</keyword>
<dbReference type="EMBL" id="ML213520">
    <property type="protein sequence ID" value="TFK48161.1"/>
    <property type="molecule type" value="Genomic_DNA"/>
</dbReference>
<protein>
    <submittedName>
        <fullName evidence="1">Uncharacterized protein</fullName>
    </submittedName>
</protein>
<evidence type="ECO:0000313" key="2">
    <source>
        <dbReference type="Proteomes" id="UP000305948"/>
    </source>
</evidence>
<accession>A0A5C3N322</accession>
<organism evidence="1 2">
    <name type="scientific">Heliocybe sulcata</name>
    <dbReference type="NCBI Taxonomy" id="5364"/>
    <lineage>
        <taxon>Eukaryota</taxon>
        <taxon>Fungi</taxon>
        <taxon>Dikarya</taxon>
        <taxon>Basidiomycota</taxon>
        <taxon>Agaricomycotina</taxon>
        <taxon>Agaricomycetes</taxon>
        <taxon>Gloeophyllales</taxon>
        <taxon>Gloeophyllaceae</taxon>
        <taxon>Heliocybe</taxon>
    </lineage>
</organism>
<name>A0A5C3N322_9AGAM</name>
<sequence length="104" mass="11163">MSAGNSPRIRPGANVVPSSTRICSPVAFRVVVFTALISATACNLGLDPGPWTLDPCPRIYTEPYSRQARYLASWNLVCLFANSPITVLCSGALRSACISPRGHR</sequence>
<dbReference type="Proteomes" id="UP000305948">
    <property type="component" value="Unassembled WGS sequence"/>
</dbReference>
<proteinExistence type="predicted"/>
<reference evidence="1 2" key="1">
    <citation type="journal article" date="2019" name="Nat. Ecol. Evol.">
        <title>Megaphylogeny resolves global patterns of mushroom evolution.</title>
        <authorList>
            <person name="Varga T."/>
            <person name="Krizsan K."/>
            <person name="Foldi C."/>
            <person name="Dima B."/>
            <person name="Sanchez-Garcia M."/>
            <person name="Sanchez-Ramirez S."/>
            <person name="Szollosi G.J."/>
            <person name="Szarkandi J.G."/>
            <person name="Papp V."/>
            <person name="Albert L."/>
            <person name="Andreopoulos W."/>
            <person name="Angelini C."/>
            <person name="Antonin V."/>
            <person name="Barry K.W."/>
            <person name="Bougher N.L."/>
            <person name="Buchanan P."/>
            <person name="Buyck B."/>
            <person name="Bense V."/>
            <person name="Catcheside P."/>
            <person name="Chovatia M."/>
            <person name="Cooper J."/>
            <person name="Damon W."/>
            <person name="Desjardin D."/>
            <person name="Finy P."/>
            <person name="Geml J."/>
            <person name="Haridas S."/>
            <person name="Hughes K."/>
            <person name="Justo A."/>
            <person name="Karasinski D."/>
            <person name="Kautmanova I."/>
            <person name="Kiss B."/>
            <person name="Kocsube S."/>
            <person name="Kotiranta H."/>
            <person name="LaButti K.M."/>
            <person name="Lechner B.E."/>
            <person name="Liimatainen K."/>
            <person name="Lipzen A."/>
            <person name="Lukacs Z."/>
            <person name="Mihaltcheva S."/>
            <person name="Morgado L.N."/>
            <person name="Niskanen T."/>
            <person name="Noordeloos M.E."/>
            <person name="Ohm R.A."/>
            <person name="Ortiz-Santana B."/>
            <person name="Ovrebo C."/>
            <person name="Racz N."/>
            <person name="Riley R."/>
            <person name="Savchenko A."/>
            <person name="Shiryaev A."/>
            <person name="Soop K."/>
            <person name="Spirin V."/>
            <person name="Szebenyi C."/>
            <person name="Tomsovsky M."/>
            <person name="Tulloss R.E."/>
            <person name="Uehling J."/>
            <person name="Grigoriev I.V."/>
            <person name="Vagvolgyi C."/>
            <person name="Papp T."/>
            <person name="Martin F.M."/>
            <person name="Miettinen O."/>
            <person name="Hibbett D.S."/>
            <person name="Nagy L.G."/>
        </authorList>
    </citation>
    <scope>NUCLEOTIDE SEQUENCE [LARGE SCALE GENOMIC DNA]</scope>
    <source>
        <strain evidence="1 2">OMC1185</strain>
    </source>
</reference>
<dbReference type="AlphaFoldDB" id="A0A5C3N322"/>
<gene>
    <name evidence="1" type="ORF">OE88DRAFT_549862</name>
</gene>
<evidence type="ECO:0000313" key="1">
    <source>
        <dbReference type="EMBL" id="TFK48161.1"/>
    </source>
</evidence>